<feature type="compositionally biased region" description="Basic and acidic residues" evidence="1">
    <location>
        <begin position="66"/>
        <end position="77"/>
    </location>
</feature>
<evidence type="ECO:0000256" key="2">
    <source>
        <dbReference type="SAM" id="Phobius"/>
    </source>
</evidence>
<feature type="compositionally biased region" description="Low complexity" evidence="1">
    <location>
        <begin position="199"/>
        <end position="212"/>
    </location>
</feature>
<accession>A0ABP8J106</accession>
<protein>
    <submittedName>
        <fullName evidence="3">Uncharacterized protein</fullName>
    </submittedName>
</protein>
<proteinExistence type="predicted"/>
<evidence type="ECO:0000313" key="3">
    <source>
        <dbReference type="EMBL" id="GAA4383050.1"/>
    </source>
</evidence>
<keyword evidence="4" id="KW-1185">Reference proteome</keyword>
<sequence length="418" mass="44233">MGARSDQANPVDPAQRTCHSILHGLPAGCPRTEATHPMSPLPPDGTTPGRDPRRPRIRPAQSENWDPDRPARIDAPADGRPAPRALPHPTAPYPAPPASPPAFPAPPSSAPSPAPQSAPQPRAPATGHFTGPDGLACFRAADGSAYFQAADGQYYPLSALDRSATGGTGQTGHDRSDVDRSTYYEYIAAHTGEQPNAVPGTHPAPGAEAPAGSGSGGTPTRDRGGRRSGPRILLATVAGVSVLAIALVLGGNFLGPDNGIRSTEMPSDSSQPQTDAGTGHASGSTDSAATAVAAGEQLRSISEDDTARAMDELQDRWVVQLSAKQDGLRTEGRTWTEEDILEEFEQNRTEHPEAMLLWSGDWSTFRFNDYWITVLDTGYEDPQEALAHCRELGIDRDHCFAKKLSTTEGPDEATKLNP</sequence>
<keyword evidence="2" id="KW-0812">Transmembrane</keyword>
<feature type="compositionally biased region" description="Pro residues" evidence="1">
    <location>
        <begin position="84"/>
        <end position="122"/>
    </location>
</feature>
<feature type="region of interest" description="Disordered" evidence="1">
    <location>
        <begin position="259"/>
        <end position="293"/>
    </location>
</feature>
<feature type="region of interest" description="Disordered" evidence="1">
    <location>
        <begin position="193"/>
        <end position="228"/>
    </location>
</feature>
<evidence type="ECO:0000256" key="1">
    <source>
        <dbReference type="SAM" id="MobiDB-lite"/>
    </source>
</evidence>
<feature type="region of interest" description="Disordered" evidence="1">
    <location>
        <begin position="1"/>
        <end position="131"/>
    </location>
</feature>
<dbReference type="EMBL" id="BAABGL010000002">
    <property type="protein sequence ID" value="GAA4383050.1"/>
    <property type="molecule type" value="Genomic_DNA"/>
</dbReference>
<feature type="compositionally biased region" description="Polar residues" evidence="1">
    <location>
        <begin position="260"/>
        <end position="288"/>
    </location>
</feature>
<dbReference type="Proteomes" id="UP001500642">
    <property type="component" value="Unassembled WGS sequence"/>
</dbReference>
<comment type="caution">
    <text evidence="3">The sequence shown here is derived from an EMBL/GenBank/DDBJ whole genome shotgun (WGS) entry which is preliminary data.</text>
</comment>
<keyword evidence="2" id="KW-0472">Membrane</keyword>
<feature type="transmembrane region" description="Helical" evidence="2">
    <location>
        <begin position="232"/>
        <end position="254"/>
    </location>
</feature>
<organism evidence="3 4">
    <name type="scientific">Brevibacterium pityocampae</name>
    <dbReference type="NCBI Taxonomy" id="506594"/>
    <lineage>
        <taxon>Bacteria</taxon>
        <taxon>Bacillati</taxon>
        <taxon>Actinomycetota</taxon>
        <taxon>Actinomycetes</taxon>
        <taxon>Micrococcales</taxon>
        <taxon>Brevibacteriaceae</taxon>
        <taxon>Brevibacterium</taxon>
    </lineage>
</organism>
<keyword evidence="2" id="KW-1133">Transmembrane helix</keyword>
<gene>
    <name evidence="3" type="ORF">GCM10023167_02210</name>
</gene>
<evidence type="ECO:0000313" key="4">
    <source>
        <dbReference type="Proteomes" id="UP001500642"/>
    </source>
</evidence>
<name>A0ABP8J106_9MICO</name>
<reference evidence="4" key="1">
    <citation type="journal article" date="2019" name="Int. J. Syst. Evol. Microbiol.">
        <title>The Global Catalogue of Microorganisms (GCM) 10K type strain sequencing project: providing services to taxonomists for standard genome sequencing and annotation.</title>
        <authorList>
            <consortium name="The Broad Institute Genomics Platform"/>
            <consortium name="The Broad Institute Genome Sequencing Center for Infectious Disease"/>
            <person name="Wu L."/>
            <person name="Ma J."/>
        </authorList>
    </citation>
    <scope>NUCLEOTIDE SEQUENCE [LARGE SCALE GENOMIC DNA]</scope>
    <source>
        <strain evidence="4">JCM 17808</strain>
    </source>
</reference>